<name>A0ACC5XLM7_PANGG</name>
<dbReference type="EMBL" id="CM040476">
    <property type="protein sequence ID" value="MCI4391690.1"/>
    <property type="molecule type" value="Genomic_DNA"/>
</dbReference>
<gene>
    <name evidence="1" type="ORF">PGIGA_G00137340</name>
</gene>
<comment type="caution">
    <text evidence="1">The sequence shown here is derived from an EMBL/GenBank/DDBJ whole genome shotgun (WGS) entry which is preliminary data.</text>
</comment>
<reference evidence="1 2" key="1">
    <citation type="journal article" date="2022" name="bioRxiv">
        <title>An ancient truncated duplication of the anti-Mullerian hormone receptor type 2 gene is a potential conserved master sex determinant in the Pangasiidae catfish family.</title>
        <authorList>
            <person name="Wen M."/>
            <person name="Pan Q."/>
            <person name="Jouanno E."/>
            <person name="Montfort J."/>
            <person name="Zahm M."/>
            <person name="Cabau C."/>
            <person name="Klopp C."/>
            <person name="Iampietro C."/>
            <person name="Roques C."/>
            <person name="Bouchez O."/>
            <person name="Castinel A."/>
            <person name="Donnadieu C."/>
            <person name="Parrinello H."/>
            <person name="Poncet C."/>
            <person name="Belmonte E."/>
            <person name="Gautier V."/>
            <person name="Avarre J.-C."/>
            <person name="Dugue R."/>
            <person name="Gustiano R."/>
            <person name="Ha T.T.T."/>
            <person name="Campet M."/>
            <person name="Sriphairoj K."/>
            <person name="Ribolli J."/>
            <person name="de Almeida F.L."/>
            <person name="Desvignes T."/>
            <person name="Postlethwait J.H."/>
            <person name="Bucao C.F."/>
            <person name="Robinson-Rechavi M."/>
            <person name="Bobe J."/>
            <person name="Herpin A."/>
            <person name="Guiguen Y."/>
        </authorList>
    </citation>
    <scope>NUCLEOTIDE SEQUENCE [LARGE SCALE GENOMIC DNA]</scope>
    <source>
        <strain evidence="1">YG-Dec2019</strain>
    </source>
</reference>
<keyword evidence="2" id="KW-1185">Reference proteome</keyword>
<proteinExistence type="predicted"/>
<evidence type="ECO:0000313" key="1">
    <source>
        <dbReference type="EMBL" id="MCI4391690.1"/>
    </source>
</evidence>
<organism evidence="1 2">
    <name type="scientific">Pangasianodon gigas</name>
    <name type="common">Mekong giant catfish</name>
    <name type="synonym">Pangasius gigas</name>
    <dbReference type="NCBI Taxonomy" id="30993"/>
    <lineage>
        <taxon>Eukaryota</taxon>
        <taxon>Metazoa</taxon>
        <taxon>Chordata</taxon>
        <taxon>Craniata</taxon>
        <taxon>Vertebrata</taxon>
        <taxon>Euteleostomi</taxon>
        <taxon>Actinopterygii</taxon>
        <taxon>Neopterygii</taxon>
        <taxon>Teleostei</taxon>
        <taxon>Ostariophysi</taxon>
        <taxon>Siluriformes</taxon>
        <taxon>Pangasiidae</taxon>
        <taxon>Pangasianodon</taxon>
    </lineage>
</organism>
<sequence>SFLRGSTTSSTTSSTSVIPENVFTSPAIVLEYPSNIPESPPIATPTASHRLRVCVIMLLAAVMSVLVGAVCWRCRTHQRE</sequence>
<accession>A0ACC5XLM7</accession>
<protein>
    <submittedName>
        <fullName evidence="1">Uncharacterized protein</fullName>
    </submittedName>
</protein>
<evidence type="ECO:0000313" key="2">
    <source>
        <dbReference type="Proteomes" id="UP000829447"/>
    </source>
</evidence>
<feature type="non-terminal residue" evidence="1">
    <location>
        <position position="1"/>
    </location>
</feature>
<dbReference type="Proteomes" id="UP000829447">
    <property type="component" value="Linkage Group LG23"/>
</dbReference>